<keyword evidence="2" id="KW-1185">Reference proteome</keyword>
<dbReference type="EMBL" id="JBGMDY010000001">
    <property type="protein sequence ID" value="KAL2348876.1"/>
    <property type="molecule type" value="Genomic_DNA"/>
</dbReference>
<dbReference type="InterPro" id="IPR038925">
    <property type="entry name" value="At3g17800-like"/>
</dbReference>
<dbReference type="PANTHER" id="PTHR31808:SF2">
    <property type="entry name" value="OS04G0596300 PROTEIN"/>
    <property type="match status" value="1"/>
</dbReference>
<sequence length="215" mass="24905">MAPEAVHSPKAFEMIQSHLSVVLGDWHMGPLHTIVQISKIKLGKLYAASVMYGCFLKRVDEWFQHERATRTPSKKTPFPLRANQFLSLRKRSGDFTKPPPAFLRHFPVIQASTPAALPAGTPEGCFPPFYRLHFEQNFDIPNTEVMRKKILSIMATRWRDFKTYLTREYVHGKKKDKDPCHKYGISEEDWMQFRASRLDDSWQAIRRAAQKGGEE</sequence>
<dbReference type="Proteomes" id="UP001603857">
    <property type="component" value="Unassembled WGS sequence"/>
</dbReference>
<evidence type="ECO:0000313" key="1">
    <source>
        <dbReference type="EMBL" id="KAL2348876.1"/>
    </source>
</evidence>
<organism evidence="1 2">
    <name type="scientific">Flemingia macrophylla</name>
    <dbReference type="NCBI Taxonomy" id="520843"/>
    <lineage>
        <taxon>Eukaryota</taxon>
        <taxon>Viridiplantae</taxon>
        <taxon>Streptophyta</taxon>
        <taxon>Embryophyta</taxon>
        <taxon>Tracheophyta</taxon>
        <taxon>Spermatophyta</taxon>
        <taxon>Magnoliopsida</taxon>
        <taxon>eudicotyledons</taxon>
        <taxon>Gunneridae</taxon>
        <taxon>Pentapetalae</taxon>
        <taxon>rosids</taxon>
        <taxon>fabids</taxon>
        <taxon>Fabales</taxon>
        <taxon>Fabaceae</taxon>
        <taxon>Papilionoideae</taxon>
        <taxon>50 kb inversion clade</taxon>
        <taxon>NPAAA clade</taxon>
        <taxon>indigoferoid/millettioid clade</taxon>
        <taxon>Phaseoleae</taxon>
        <taxon>Flemingia</taxon>
    </lineage>
</organism>
<dbReference type="PANTHER" id="PTHR31808">
    <property type="entry name" value="EXPRESSED PROTEIN"/>
    <property type="match status" value="1"/>
</dbReference>
<dbReference type="Pfam" id="PF05542">
    <property type="entry name" value="DUF760"/>
    <property type="match status" value="1"/>
</dbReference>
<gene>
    <name evidence="1" type="ORF">Fmac_002876</name>
</gene>
<proteinExistence type="predicted"/>
<dbReference type="AlphaFoldDB" id="A0ABD1NLB5"/>
<dbReference type="InterPro" id="IPR008479">
    <property type="entry name" value="DUF760"/>
</dbReference>
<evidence type="ECO:0000313" key="2">
    <source>
        <dbReference type="Proteomes" id="UP001603857"/>
    </source>
</evidence>
<reference evidence="1 2" key="1">
    <citation type="submission" date="2024-08" db="EMBL/GenBank/DDBJ databases">
        <title>Insights into the chromosomal genome structure of Flemingia macrophylla.</title>
        <authorList>
            <person name="Ding Y."/>
            <person name="Zhao Y."/>
            <person name="Bi W."/>
            <person name="Wu M."/>
            <person name="Zhao G."/>
            <person name="Gong Y."/>
            <person name="Li W."/>
            <person name="Zhang P."/>
        </authorList>
    </citation>
    <scope>NUCLEOTIDE SEQUENCE [LARGE SCALE GENOMIC DNA]</scope>
    <source>
        <strain evidence="1">DYQJB</strain>
        <tissue evidence="1">Leaf</tissue>
    </source>
</reference>
<protein>
    <submittedName>
        <fullName evidence="1">Uncharacterized protein</fullName>
    </submittedName>
</protein>
<accession>A0ABD1NLB5</accession>
<comment type="caution">
    <text evidence="1">The sequence shown here is derived from an EMBL/GenBank/DDBJ whole genome shotgun (WGS) entry which is preliminary data.</text>
</comment>
<name>A0ABD1NLB5_9FABA</name>